<feature type="domain" description="Prp18" evidence="9">
    <location>
        <begin position="112"/>
        <end position="250"/>
    </location>
</feature>
<evidence type="ECO:0000256" key="3">
    <source>
        <dbReference type="ARBA" id="ARBA00018242"/>
    </source>
</evidence>
<dbReference type="Pfam" id="PF02840">
    <property type="entry name" value="Prp18"/>
    <property type="match status" value="1"/>
</dbReference>
<keyword evidence="4" id="KW-0507">mRNA processing</keyword>
<evidence type="ECO:0000313" key="11">
    <source>
        <dbReference type="EMBL" id="GMI31625.1"/>
    </source>
</evidence>
<dbReference type="Gene3D" id="1.20.940.10">
    <property type="entry name" value="Functional domain of the splicing factor Prp18"/>
    <property type="match status" value="1"/>
</dbReference>
<dbReference type="Gene3D" id="4.10.280.110">
    <property type="entry name" value="Pre-mRNA processing factor 4 domain"/>
    <property type="match status" value="1"/>
</dbReference>
<comment type="caution">
    <text evidence="11">The sequence shown here is derived from an EMBL/GenBank/DDBJ whole genome shotgun (WGS) entry which is preliminary data.</text>
</comment>
<comment type="subcellular location">
    <subcellularLocation>
        <location evidence="1">Nucleus</location>
    </subcellularLocation>
</comment>
<evidence type="ECO:0000313" key="12">
    <source>
        <dbReference type="Proteomes" id="UP001165065"/>
    </source>
</evidence>
<evidence type="ECO:0000256" key="8">
    <source>
        <dbReference type="SAM" id="MobiDB-lite"/>
    </source>
</evidence>
<keyword evidence="12" id="KW-1185">Reference proteome</keyword>
<dbReference type="InterPro" id="IPR004098">
    <property type="entry name" value="Prp18"/>
</dbReference>
<dbReference type="InterPro" id="IPR036285">
    <property type="entry name" value="PRP4-like_sf"/>
</dbReference>
<dbReference type="InterPro" id="IPR039979">
    <property type="entry name" value="PRPF18"/>
</dbReference>
<accession>A0A9W7G153</accession>
<protein>
    <recommendedName>
        <fullName evidence="3">Pre-mRNA-splicing factor 18</fullName>
    </recommendedName>
</protein>
<evidence type="ECO:0000256" key="1">
    <source>
        <dbReference type="ARBA" id="ARBA00004123"/>
    </source>
</evidence>
<feature type="compositionally biased region" description="Basic and acidic residues" evidence="8">
    <location>
        <begin position="82"/>
        <end position="99"/>
    </location>
</feature>
<reference evidence="12" key="1">
    <citation type="journal article" date="2023" name="Commun. Biol.">
        <title>Genome analysis of Parmales, the sister group of diatoms, reveals the evolutionary specialization of diatoms from phago-mixotrophs to photoautotrophs.</title>
        <authorList>
            <person name="Ban H."/>
            <person name="Sato S."/>
            <person name="Yoshikawa S."/>
            <person name="Yamada K."/>
            <person name="Nakamura Y."/>
            <person name="Ichinomiya M."/>
            <person name="Sato N."/>
            <person name="Blanc-Mathieu R."/>
            <person name="Endo H."/>
            <person name="Kuwata A."/>
            <person name="Ogata H."/>
        </authorList>
    </citation>
    <scope>NUCLEOTIDE SEQUENCE [LARGE SCALE GENOMIC DNA]</scope>
</reference>
<dbReference type="Proteomes" id="UP001165065">
    <property type="component" value="Unassembled WGS sequence"/>
</dbReference>
<name>A0A9W7G153_9STRA</name>
<dbReference type="GO" id="GO:0071021">
    <property type="term" value="C:U2-type post-spliceosomal complex"/>
    <property type="evidence" value="ECO:0007669"/>
    <property type="project" value="TreeGrafter"/>
</dbReference>
<dbReference type="GO" id="GO:0046540">
    <property type="term" value="C:U4/U6 x U5 tri-snRNP complex"/>
    <property type="evidence" value="ECO:0007669"/>
    <property type="project" value="TreeGrafter"/>
</dbReference>
<dbReference type="EMBL" id="BRYA01000748">
    <property type="protein sequence ID" value="GMI31625.1"/>
    <property type="molecule type" value="Genomic_DNA"/>
</dbReference>
<dbReference type="OrthoDB" id="10261918at2759"/>
<feature type="region of interest" description="Disordered" evidence="8">
    <location>
        <begin position="77"/>
        <end position="99"/>
    </location>
</feature>
<feature type="domain" description="Pre-mRNA processing factor 4 (PRP4)-like" evidence="10">
    <location>
        <begin position="11"/>
        <end position="35"/>
    </location>
</feature>
<evidence type="ECO:0000259" key="9">
    <source>
        <dbReference type="Pfam" id="PF02840"/>
    </source>
</evidence>
<evidence type="ECO:0000256" key="5">
    <source>
        <dbReference type="ARBA" id="ARBA00022728"/>
    </source>
</evidence>
<keyword evidence="6" id="KW-0508">mRNA splicing</keyword>
<proteinExistence type="inferred from homology"/>
<dbReference type="PANTHER" id="PTHR13007">
    <property type="entry name" value="PRE-MRNA SPLICING FACTOR-RELATED"/>
    <property type="match status" value="1"/>
</dbReference>
<dbReference type="SUPFAM" id="SSF158230">
    <property type="entry name" value="PRP4-like"/>
    <property type="match status" value="1"/>
</dbReference>
<dbReference type="GO" id="GO:0005682">
    <property type="term" value="C:U5 snRNP"/>
    <property type="evidence" value="ECO:0007669"/>
    <property type="project" value="TreeGrafter"/>
</dbReference>
<keyword evidence="7" id="KW-0539">Nucleus</keyword>
<dbReference type="Pfam" id="PF08799">
    <property type="entry name" value="PRP4"/>
    <property type="match status" value="1"/>
</dbReference>
<evidence type="ECO:0000256" key="4">
    <source>
        <dbReference type="ARBA" id="ARBA00022664"/>
    </source>
</evidence>
<dbReference type="AlphaFoldDB" id="A0A9W7G153"/>
<evidence type="ECO:0000256" key="7">
    <source>
        <dbReference type="ARBA" id="ARBA00023242"/>
    </source>
</evidence>
<dbReference type="InterPro" id="IPR014906">
    <property type="entry name" value="PRP4-like"/>
</dbReference>
<evidence type="ECO:0000259" key="10">
    <source>
        <dbReference type="Pfam" id="PF08799"/>
    </source>
</evidence>
<evidence type="ECO:0000256" key="6">
    <source>
        <dbReference type="ARBA" id="ARBA00023187"/>
    </source>
</evidence>
<sequence>MKSSGSTLSSVQRKLRLLNIPVRLFGESNDAVFLRFIGIERQRIDEGADEFALGKDNVRNAEGEGFSKPYVLGGEEIGDGNKGMKDEEKEEKEKDDYMDGDFKDDPHKEIYSYFKGLLKQWSAELAARPDNVSRTAAGKTELKTQKQCKDYIKPLFKGCKSRTLDDGQVGGILKMVHFCKAGEFVKANDCYIDIAIGRAAWPIGVTMVGIHARAGREKINDNKVAHVMNSELQRKYLTSVKRLMTYAQDKRTDVDPSKKVR</sequence>
<dbReference type="PANTHER" id="PTHR13007:SF19">
    <property type="entry name" value="PRE-MRNA-SPLICING FACTOR 18"/>
    <property type="match status" value="1"/>
</dbReference>
<dbReference type="SUPFAM" id="SSF47938">
    <property type="entry name" value="Functional domain of the splicing factor Prp18"/>
    <property type="match status" value="1"/>
</dbReference>
<keyword evidence="5" id="KW-0747">Spliceosome</keyword>
<evidence type="ECO:0000256" key="2">
    <source>
        <dbReference type="ARBA" id="ARBA00008137"/>
    </source>
</evidence>
<comment type="similarity">
    <text evidence="2">Belongs to the PRP18 family.</text>
</comment>
<dbReference type="GO" id="GO:0000350">
    <property type="term" value="P:generation of catalytic spliceosome for second transesterification step"/>
    <property type="evidence" value="ECO:0007669"/>
    <property type="project" value="TreeGrafter"/>
</dbReference>
<gene>
    <name evidence="11" type="ORF">TrCOL_g10736</name>
</gene>
<organism evidence="11 12">
    <name type="scientific">Triparma columacea</name>
    <dbReference type="NCBI Taxonomy" id="722753"/>
    <lineage>
        <taxon>Eukaryota</taxon>
        <taxon>Sar</taxon>
        <taxon>Stramenopiles</taxon>
        <taxon>Ochrophyta</taxon>
        <taxon>Bolidophyceae</taxon>
        <taxon>Parmales</taxon>
        <taxon>Triparmaceae</taxon>
        <taxon>Triparma</taxon>
    </lineage>
</organism>